<evidence type="ECO:0000313" key="3">
    <source>
        <dbReference type="Proteomes" id="UP000270924"/>
    </source>
</evidence>
<keyword evidence="3" id="KW-1185">Reference proteome</keyword>
<accession>A0A3P7DQB4</accession>
<reference evidence="2 3" key="1">
    <citation type="submission" date="2018-11" db="EMBL/GenBank/DDBJ databases">
        <authorList>
            <consortium name="Pathogen Informatics"/>
        </authorList>
    </citation>
    <scope>NUCLEOTIDE SEQUENCE [LARGE SCALE GENOMIC DNA]</scope>
</reference>
<dbReference type="Gene3D" id="3.40.50.1000">
    <property type="entry name" value="HAD superfamily/HAD-like"/>
    <property type="match status" value="2"/>
</dbReference>
<organism evidence="2 3">
    <name type="scientific">Wuchereria bancrofti</name>
    <dbReference type="NCBI Taxonomy" id="6293"/>
    <lineage>
        <taxon>Eukaryota</taxon>
        <taxon>Metazoa</taxon>
        <taxon>Ecdysozoa</taxon>
        <taxon>Nematoda</taxon>
        <taxon>Chromadorea</taxon>
        <taxon>Rhabditida</taxon>
        <taxon>Spirurina</taxon>
        <taxon>Spiruromorpha</taxon>
        <taxon>Filarioidea</taxon>
        <taxon>Onchocercidae</taxon>
        <taxon>Wuchereria</taxon>
    </lineage>
</organism>
<dbReference type="AlphaFoldDB" id="A0A3P7DQB4"/>
<name>A0A3P7DQB4_WUCBA</name>
<dbReference type="Gene3D" id="3.30.70.3080">
    <property type="match status" value="1"/>
</dbReference>
<dbReference type="OrthoDB" id="2011769at2759"/>
<dbReference type="InterPro" id="IPR036412">
    <property type="entry name" value="HAD-like_sf"/>
</dbReference>
<dbReference type="Proteomes" id="UP000270924">
    <property type="component" value="Unassembled WGS sequence"/>
</dbReference>
<dbReference type="EMBL" id="UYWW01002344">
    <property type="protein sequence ID" value="VDM11673.1"/>
    <property type="molecule type" value="Genomic_DNA"/>
</dbReference>
<sequence length="412" mass="46478">MAELENDLEFLRFIQSDEINNVEQFVMTLASYHPSGQTAFVDEVNKAFALLTEGDHFQHFFTDRDGTLKSYSCSYPTSIQPAYSAVIQVLLNLVLLGYPKLCMSIINLLRIFVKNRNLQAQFARRCAQFCAIVTTSPLMHIGVLNVSTMPEGYYAYGASAGREWYLNPSLQFKDDSVNDADLALLTSVFERLEELLEQPEYRNFTWIGSGLQRHYGHITIARQDVNYSVPKHRSSLLYQAVCKIVNEVDPMATTLTLREGEFDLKIFTKVALSEVNSATVIFDLLIESSFLLTALYMAKISGRIFNKGHGIRLIKSKMGLKLNCGKILVCGDSETDLPMLEECLLCSPTNVYTIWVTTNPQLQEKVRSLCGTYENDHYVFVSCPEVLLGAMANATVREITIRPQGDDDEDEE</sequence>
<dbReference type="InParanoid" id="A0A3P7DQB4"/>
<protein>
    <recommendedName>
        <fullName evidence="1">Trehalose-6-phosphate phosphatase C-terminal domain-containing protein</fullName>
    </recommendedName>
</protein>
<dbReference type="InterPro" id="IPR049063">
    <property type="entry name" value="T6PP_C"/>
</dbReference>
<gene>
    <name evidence="2" type="ORF">WBA_LOCUS5059</name>
</gene>
<evidence type="ECO:0000313" key="2">
    <source>
        <dbReference type="EMBL" id="VDM11673.1"/>
    </source>
</evidence>
<dbReference type="Pfam" id="PF21141">
    <property type="entry name" value="T6PP_C"/>
    <property type="match status" value="2"/>
</dbReference>
<dbReference type="InterPro" id="IPR023214">
    <property type="entry name" value="HAD_sf"/>
</dbReference>
<evidence type="ECO:0000259" key="1">
    <source>
        <dbReference type="Pfam" id="PF21141"/>
    </source>
</evidence>
<feature type="domain" description="Trehalose-6-phosphate phosphatase C-terminal" evidence="1">
    <location>
        <begin position="118"/>
        <end position="387"/>
    </location>
</feature>
<proteinExistence type="predicted"/>
<feature type="domain" description="Trehalose-6-phosphate phosphatase C-terminal" evidence="1">
    <location>
        <begin position="60"/>
        <end position="89"/>
    </location>
</feature>
<dbReference type="SUPFAM" id="SSF56784">
    <property type="entry name" value="HAD-like"/>
    <property type="match status" value="1"/>
</dbReference>